<evidence type="ECO:0000256" key="1">
    <source>
        <dbReference type="SAM" id="MobiDB-lite"/>
    </source>
</evidence>
<organism evidence="2 3">
    <name type="scientific">Sandarakinorhabdus cyanobacteriorum</name>
    <dbReference type="NCBI Taxonomy" id="1981098"/>
    <lineage>
        <taxon>Bacteria</taxon>
        <taxon>Pseudomonadati</taxon>
        <taxon>Pseudomonadota</taxon>
        <taxon>Alphaproteobacteria</taxon>
        <taxon>Sphingomonadales</taxon>
        <taxon>Sphingosinicellaceae</taxon>
        <taxon>Sandarakinorhabdus</taxon>
    </lineage>
</organism>
<feature type="region of interest" description="Disordered" evidence="1">
    <location>
        <begin position="54"/>
        <end position="90"/>
    </location>
</feature>
<comment type="caution">
    <text evidence="2">The sequence shown here is derived from an EMBL/GenBank/DDBJ whole genome shotgun (WGS) entry which is preliminary data.</text>
</comment>
<name>A0A255YEL4_9SPHN</name>
<keyword evidence="3" id="KW-1185">Reference proteome</keyword>
<evidence type="ECO:0000313" key="2">
    <source>
        <dbReference type="EMBL" id="OYQ27613.1"/>
    </source>
</evidence>
<dbReference type="AlphaFoldDB" id="A0A255YEL4"/>
<gene>
    <name evidence="2" type="ORF">CHU93_10115</name>
</gene>
<dbReference type="EMBL" id="NOXT01000113">
    <property type="protein sequence ID" value="OYQ27613.1"/>
    <property type="molecule type" value="Genomic_DNA"/>
</dbReference>
<proteinExistence type="predicted"/>
<sequence>MFAPDGPRSKHIMSQCSIHCQSLMPRAGTHAAIGHRPELRLADANPITGALRYEFPEGGAAPTPRQNRPRGFTPRPDKSRVLPGVRRGRL</sequence>
<dbReference type="Proteomes" id="UP000216991">
    <property type="component" value="Unassembled WGS sequence"/>
</dbReference>
<accession>A0A255YEL4</accession>
<reference evidence="2 3" key="1">
    <citation type="submission" date="2017-07" db="EMBL/GenBank/DDBJ databases">
        <title>Sandarakinorhabdus cyanobacteriorum sp. nov., a novel bacterium isolated from cyanobacterial aggregates in a eutrophic lake.</title>
        <authorList>
            <person name="Cai H."/>
        </authorList>
    </citation>
    <scope>NUCLEOTIDE SEQUENCE [LARGE SCALE GENOMIC DNA]</scope>
    <source>
        <strain evidence="2 3">TH057</strain>
    </source>
</reference>
<evidence type="ECO:0000313" key="3">
    <source>
        <dbReference type="Proteomes" id="UP000216991"/>
    </source>
</evidence>
<protein>
    <submittedName>
        <fullName evidence="2">Uncharacterized protein</fullName>
    </submittedName>
</protein>